<dbReference type="Pfam" id="PF00172">
    <property type="entry name" value="Zn_clus"/>
    <property type="match status" value="1"/>
</dbReference>
<keyword evidence="6" id="KW-0539">Nucleus</keyword>
<keyword evidence="4" id="KW-0238">DNA-binding</keyword>
<dbReference type="eggNOG" id="ENOG502QZJZ">
    <property type="taxonomic scope" value="Eukaryota"/>
</dbReference>
<reference evidence="9 10" key="1">
    <citation type="journal article" date="2009" name="Nature">
        <title>Evolution of pathogenicity and sexual reproduction in eight Candida genomes.</title>
        <authorList>
            <person name="Butler G."/>
            <person name="Rasmussen M.D."/>
            <person name="Lin M.F."/>
            <person name="Santos M.A."/>
            <person name="Sakthikumar S."/>
            <person name="Munro C.A."/>
            <person name="Rheinbay E."/>
            <person name="Grabherr M."/>
            <person name="Forche A."/>
            <person name="Reedy J.L."/>
            <person name="Agrafioti I."/>
            <person name="Arnaud M.B."/>
            <person name="Bates S."/>
            <person name="Brown A.J."/>
            <person name="Brunke S."/>
            <person name="Costanzo M.C."/>
            <person name="Fitzpatrick D.A."/>
            <person name="de Groot P.W."/>
            <person name="Harris D."/>
            <person name="Hoyer L.L."/>
            <person name="Hube B."/>
            <person name="Klis F.M."/>
            <person name="Kodira C."/>
            <person name="Lennard N."/>
            <person name="Logue M.E."/>
            <person name="Martin R."/>
            <person name="Neiman A.M."/>
            <person name="Nikolaou E."/>
            <person name="Quail M.A."/>
            <person name="Quinn J."/>
            <person name="Santos M.C."/>
            <person name="Schmitzberger F.F."/>
            <person name="Sherlock G."/>
            <person name="Shah P."/>
            <person name="Silverstein K.A."/>
            <person name="Skrzypek M.S."/>
            <person name="Soll D."/>
            <person name="Staggs R."/>
            <person name="Stansfield I."/>
            <person name="Stumpf M.P."/>
            <person name="Sudbery P.E."/>
            <person name="Srikantha T."/>
            <person name="Zeng Q."/>
            <person name="Berman J."/>
            <person name="Berriman M."/>
            <person name="Heitman J."/>
            <person name="Gow N.A."/>
            <person name="Lorenz M.C."/>
            <person name="Birren B.W."/>
            <person name="Kellis M."/>
            <person name="Cuomo C.A."/>
        </authorList>
    </citation>
    <scope>NUCLEOTIDE SEQUENCE [LARGE SCALE GENOMIC DNA]</scope>
    <source>
        <strain evidence="10">ATCC 6260 / CBS 566 / DSM 6381 / JCM 1539 / NBRC 10279 / NRRL Y-324</strain>
    </source>
</reference>
<dbReference type="GeneID" id="5126077"/>
<dbReference type="HOGENOM" id="CLU_013659_0_0_1"/>
<dbReference type="CDD" id="cd00067">
    <property type="entry name" value="GAL4"/>
    <property type="match status" value="1"/>
</dbReference>
<evidence type="ECO:0000256" key="5">
    <source>
        <dbReference type="ARBA" id="ARBA00023163"/>
    </source>
</evidence>
<dbReference type="VEuPathDB" id="FungiDB:PGUG_03390"/>
<keyword evidence="5" id="KW-0804">Transcription</keyword>
<dbReference type="Proteomes" id="UP000001997">
    <property type="component" value="Unassembled WGS sequence"/>
</dbReference>
<evidence type="ECO:0000256" key="4">
    <source>
        <dbReference type="ARBA" id="ARBA00023125"/>
    </source>
</evidence>
<dbReference type="InParanoid" id="A5DJD9"/>
<dbReference type="PROSITE" id="PS50048">
    <property type="entry name" value="ZN2_CY6_FUNGAL_2"/>
    <property type="match status" value="1"/>
</dbReference>
<keyword evidence="3" id="KW-0805">Transcription regulation</keyword>
<dbReference type="OMA" id="EYRFSNC"/>
<dbReference type="SMART" id="SM00066">
    <property type="entry name" value="GAL4"/>
    <property type="match status" value="1"/>
</dbReference>
<dbReference type="EMBL" id="CH408158">
    <property type="protein sequence ID" value="EDK39292.2"/>
    <property type="molecule type" value="Genomic_DNA"/>
</dbReference>
<evidence type="ECO:0000256" key="1">
    <source>
        <dbReference type="ARBA" id="ARBA00004123"/>
    </source>
</evidence>
<dbReference type="PANTHER" id="PTHR46910:SF37">
    <property type="entry name" value="ZN(II)2CYS6 TRANSCRIPTION FACTOR (EUROFUNG)"/>
    <property type="match status" value="1"/>
</dbReference>
<dbReference type="FunCoup" id="A5DJD9">
    <property type="interactions" value="190"/>
</dbReference>
<dbReference type="OrthoDB" id="2123952at2759"/>
<protein>
    <recommendedName>
        <fullName evidence="8">Zn(2)-C6 fungal-type domain-containing protein</fullName>
    </recommendedName>
</protein>
<dbReference type="STRING" id="294746.A5DJD9"/>
<organism evidence="9 10">
    <name type="scientific">Meyerozyma guilliermondii (strain ATCC 6260 / CBS 566 / DSM 6381 / JCM 1539 / NBRC 10279 / NRRL Y-324)</name>
    <name type="common">Yeast</name>
    <name type="synonym">Candida guilliermondii</name>
    <dbReference type="NCBI Taxonomy" id="294746"/>
    <lineage>
        <taxon>Eukaryota</taxon>
        <taxon>Fungi</taxon>
        <taxon>Dikarya</taxon>
        <taxon>Ascomycota</taxon>
        <taxon>Saccharomycotina</taxon>
        <taxon>Pichiomycetes</taxon>
        <taxon>Debaryomycetaceae</taxon>
        <taxon>Meyerozyma</taxon>
    </lineage>
</organism>
<evidence type="ECO:0000256" key="2">
    <source>
        <dbReference type="ARBA" id="ARBA00022723"/>
    </source>
</evidence>
<dbReference type="PANTHER" id="PTHR46910">
    <property type="entry name" value="TRANSCRIPTION FACTOR PDR1"/>
    <property type="match status" value="1"/>
</dbReference>
<feature type="compositionally biased region" description="Polar residues" evidence="7">
    <location>
        <begin position="767"/>
        <end position="782"/>
    </location>
</feature>
<proteinExistence type="predicted"/>
<feature type="region of interest" description="Disordered" evidence="7">
    <location>
        <begin position="91"/>
        <end position="159"/>
    </location>
</feature>
<dbReference type="KEGG" id="pgu:PGUG_03390"/>
<evidence type="ECO:0000313" key="9">
    <source>
        <dbReference type="EMBL" id="EDK39292.2"/>
    </source>
</evidence>
<dbReference type="SUPFAM" id="SSF57701">
    <property type="entry name" value="Zn2/Cys6 DNA-binding domain"/>
    <property type="match status" value="1"/>
</dbReference>
<evidence type="ECO:0000259" key="8">
    <source>
        <dbReference type="PROSITE" id="PS50048"/>
    </source>
</evidence>
<feature type="compositionally biased region" description="Polar residues" evidence="7">
    <location>
        <begin position="132"/>
        <end position="151"/>
    </location>
</feature>
<dbReference type="Pfam" id="PF04082">
    <property type="entry name" value="Fungal_trans"/>
    <property type="match status" value="1"/>
</dbReference>
<comment type="subcellular location">
    <subcellularLocation>
        <location evidence="1">Nucleus</location>
    </subcellularLocation>
</comment>
<dbReference type="InterPro" id="IPR007219">
    <property type="entry name" value="XnlR_reg_dom"/>
</dbReference>
<dbReference type="GO" id="GO:0003677">
    <property type="term" value="F:DNA binding"/>
    <property type="evidence" value="ECO:0007669"/>
    <property type="project" value="UniProtKB-KW"/>
</dbReference>
<dbReference type="CDD" id="cd12148">
    <property type="entry name" value="fungal_TF_MHR"/>
    <property type="match status" value="1"/>
</dbReference>
<dbReference type="AlphaFoldDB" id="A5DJD9"/>
<dbReference type="GO" id="GO:0008270">
    <property type="term" value="F:zinc ion binding"/>
    <property type="evidence" value="ECO:0007669"/>
    <property type="project" value="InterPro"/>
</dbReference>
<dbReference type="GO" id="GO:0006351">
    <property type="term" value="P:DNA-templated transcription"/>
    <property type="evidence" value="ECO:0007669"/>
    <property type="project" value="InterPro"/>
</dbReference>
<feature type="domain" description="Zn(2)-C6 fungal-type" evidence="8">
    <location>
        <begin position="22"/>
        <end position="52"/>
    </location>
</feature>
<dbReference type="SMART" id="SM00906">
    <property type="entry name" value="Fungal_trans"/>
    <property type="match status" value="1"/>
</dbReference>
<name>A5DJD9_PICGU</name>
<gene>
    <name evidence="9" type="ORF">PGUG_03390</name>
</gene>
<evidence type="ECO:0000313" key="10">
    <source>
        <dbReference type="Proteomes" id="UP000001997"/>
    </source>
</evidence>
<keyword evidence="10" id="KW-1185">Reference proteome</keyword>
<accession>A5DJD9</accession>
<dbReference type="InterPro" id="IPR050987">
    <property type="entry name" value="AtrR-like"/>
</dbReference>
<evidence type="ECO:0000256" key="6">
    <source>
        <dbReference type="ARBA" id="ARBA00023242"/>
    </source>
</evidence>
<dbReference type="RefSeq" id="XP_001484009.2">
    <property type="nucleotide sequence ID" value="XM_001483959.1"/>
</dbReference>
<feature type="compositionally biased region" description="Polar residues" evidence="7">
    <location>
        <begin position="109"/>
        <end position="118"/>
    </location>
</feature>
<dbReference type="InterPro" id="IPR036864">
    <property type="entry name" value="Zn2-C6_fun-type_DNA-bd_sf"/>
</dbReference>
<dbReference type="Gene3D" id="4.10.240.10">
    <property type="entry name" value="Zn(2)-C6 fungal-type DNA-binding domain"/>
    <property type="match status" value="1"/>
</dbReference>
<dbReference type="InterPro" id="IPR001138">
    <property type="entry name" value="Zn2Cys6_DnaBD"/>
</dbReference>
<keyword evidence="2" id="KW-0479">Metal-binding</keyword>
<evidence type="ECO:0000256" key="7">
    <source>
        <dbReference type="SAM" id="MobiDB-lite"/>
    </source>
</evidence>
<evidence type="ECO:0000256" key="3">
    <source>
        <dbReference type="ARBA" id="ARBA00023015"/>
    </source>
</evidence>
<dbReference type="GO" id="GO:0000981">
    <property type="term" value="F:DNA-binding transcription factor activity, RNA polymerase II-specific"/>
    <property type="evidence" value="ECO:0007669"/>
    <property type="project" value="InterPro"/>
</dbReference>
<feature type="region of interest" description="Disordered" evidence="7">
    <location>
        <begin position="767"/>
        <end position="787"/>
    </location>
</feature>
<dbReference type="PROSITE" id="PS00463">
    <property type="entry name" value="ZN2_CY6_FUNGAL_1"/>
    <property type="match status" value="1"/>
</dbReference>
<sequence length="828" mass="95451">MNGTISSTTVSEKVRKTRVSKACNFCRKRKVKCDGAQPCSNCVHSDNKICEYPINCRKPRQRKPDHGQNVQRLERRLGNLETLIMRLTSKLDPNNEEDTSLLAIDDGSDASTTSQSDNEAMESGEKLGGSLKSDTTPAETAETGSFKNSTDQAQQPQQPQRKVIFMEQYYGTHSLFNIFSQKSIEWMAQLLGPEDRSYVRPLETLAYVFKMCKESPQAVSNVGPQVGAEQLIKIHKGKAVEDPQLVYDLLENYDTIFMVSYLCDLKDIRAMFDQLLGPHGSAKRPTMPELLVMNVALLLCISREQDIRRQRHSKSHLSRKVRPALDKLTLLDLQRMQDAYTNYALFYYSKVSLFHEGIIAIQGILLLAMYIETCWTTSKTNYIMISVAVRLAQEVGLHRFESFEFLSENERNQRRRLWWFCQYFDMELCYRAGRPPLVNYLDVSTFSENDYGGYQIDIPKELMSCSHWSQMAEEIRTAPDECIYQCTSHFLMQLTKIRAKSYNVLFSASAEHKSFFTISQTLSSLNQELMDVSNSMPPVIRPLFYDHVDFDTRYREVVMKLSDTSRDNFLTFQLTYFIHLMTINRLPFQIDYPDHDQFCSESLNFRELQSNSSRTILHLVRKLDRATASPSCVKWLSYYPFAAYMSMIRTCLHRPAHTDTYLDLKLLIDVSMNFFSYFKHVEETSGINRFHPLSREAATDGIARILLRIVVRYFQKTTSYNLMAEIDGLEDHLESVTKIFPDLRTAEDTEVFRFIFGEDRLNWEAQTAKETSSTNSSINDTFQGKDDQKGAPLNYGLFFDSGLNNPLLESSYSPMNNLPNFFFDNNLG</sequence>
<dbReference type="GO" id="GO:0005634">
    <property type="term" value="C:nucleus"/>
    <property type="evidence" value="ECO:0007669"/>
    <property type="project" value="UniProtKB-SubCell"/>
</dbReference>